<gene>
    <name evidence="2" type="ORF">LSTR_LSTR002894</name>
</gene>
<organism evidence="2 3">
    <name type="scientific">Laodelphax striatellus</name>
    <name type="common">Small brown planthopper</name>
    <name type="synonym">Delphax striatella</name>
    <dbReference type="NCBI Taxonomy" id="195883"/>
    <lineage>
        <taxon>Eukaryota</taxon>
        <taxon>Metazoa</taxon>
        <taxon>Ecdysozoa</taxon>
        <taxon>Arthropoda</taxon>
        <taxon>Hexapoda</taxon>
        <taxon>Insecta</taxon>
        <taxon>Pterygota</taxon>
        <taxon>Neoptera</taxon>
        <taxon>Paraneoptera</taxon>
        <taxon>Hemiptera</taxon>
        <taxon>Auchenorrhyncha</taxon>
        <taxon>Fulgoroidea</taxon>
        <taxon>Delphacidae</taxon>
        <taxon>Criomorphinae</taxon>
        <taxon>Laodelphax</taxon>
    </lineage>
</organism>
<evidence type="ECO:0000256" key="1">
    <source>
        <dbReference type="SAM" id="Phobius"/>
    </source>
</evidence>
<accession>A0A482XTD0</accession>
<dbReference type="InParanoid" id="A0A482XTD0"/>
<proteinExistence type="predicted"/>
<evidence type="ECO:0000313" key="3">
    <source>
        <dbReference type="Proteomes" id="UP000291343"/>
    </source>
</evidence>
<sequence length="1580" mass="182186">MGFTEKSPRLIMIQRNVCYPIILLAVLVLMSGLTLTTQTASAGLPVHHHIDFNLELGRLYTLPVSHSGPKLLIGVGVWKKMNNINKDTILECKEQSNARNYRDLFRTRLSVKLGEKGKDFVEIVNKTFYSEYFTIARQQVWTCATQLSTGERIGVIRVKNELVGTGAAEIRQLSFRDGVKVSPRISTFLTRTAHIEEIKFLDPFNGEPVEYVGKVTLPEKSVQAYKSDSIPEVYGTLHVVRKKTNNDGSFREILYDRNFESDDSYGTKPSNGLSGGICLGSPSGQEYGAKTDIYKCRRYQGLNPLPFKLRTRAIIQVSFNEINLDNEAKYFEHITPISDQVWYCEHQTDKVSGLQSYDRNLKVIQLREIEYSLEEGRAYRSVVGSEGLNIKVNSKWVREIGERNHVAICRLQATNDATTHAQVYGTKIRVLIEINNREESHAIPKSLQKHYWHVVKQRVWTCSPQGNEYTFIRVVNQLEGLKAFYEVQYYEGVELHRRYLGNGKESINIIETKYLDPTTYEVLKYEGILQIPEKHFESSGECTECSGLKFEADGNVIVLENRPDQANDDCILESVEFKSLNGIAKTVHDPPPEKKSKDIDTPSYKFLFKPVQSIGAISVTVDCYVTDEFDEKFYPSIKQHVRGGVGFENTTLTTDSVMKYMTCERMDVFICSKVQDFNLTLEGFTSTNEEPYKFYMVKTDIRVEGDINIYHEYGVEVSYPSRNRRGVKVTNFFDIANKEHLKFEGKLKIHGSKYDYSNIKSGTVNLKDEFAIMKQRSELSGGGLETQFKSSQERFYQMQIDSSKSEILYLGSSAISGIKIGNSTHGKTAKCRRDSTILDSQFITEYRTKCYSSNGLKDSTELFKEHFQVYRWEVWNCYIGNEIYADSVPEFKRIVTHFNMQLLTNGTNNIKEIRYYDGMSIEVGINVHGLPSWDFTEIKYLKYNSPHSGVYSWRPQIAIYHGKIELEAQDSISTGGKFYSKPESHSCLMDVYGHSLKYLLFNQAYLTLSSHDGRYVRIGDQYQKELNGVYRLRCQELNHTGFPYRTKAYILTGYPGKATLSQFTEMSQNKFEEYFKVVSSRLWECKPVSEQGFKLNRVETLLQVKKMASTWFFYDGVIMDSNIGIGSFIEEIKYIDPNDGKLTKYEGFIRYETSTMTQYRQSTDLSKLSGREIFYQLNYQVLHAKNQSHDGIVLHIGTSGDLVEYGKRSDTIVCKLLPYNRRNIIIDETKKCYPRIIKDDEKVKRYSAEQIKSLFPQWTRQIWRCSANSDFTFFKTIDRYEISEPISLIYYHDGISTWTREAADGKTWTVFRDASYCYDDKYYRFEGRVIYIKPVKRTNFPKVLSATSVEVSEAPTSEQFIKEWKKTDWYKRWQYWDENNKFGTQEPLQTIIYNEPSPRKSIISFSNGNDIRVGSHWQYEIGSSRDNFQCDIEDAKKYDQSVLLTKLVVIIIDDEIEITEKSIDEYFKVKNQEVSICESEDKQKSFLRVVTTLEGKVPVRNIEYYDGVEFISTPLGFAGNTANMVEHKYLDRTTFKPIKFCGTLVKKSGSSGWLYTIRVPVPVFHGHTPPGSTARTHPEI</sequence>
<evidence type="ECO:0000313" key="2">
    <source>
        <dbReference type="EMBL" id="RZF49273.1"/>
    </source>
</evidence>
<protein>
    <submittedName>
        <fullName evidence="2">Uncharacterized protein</fullName>
    </submittedName>
</protein>
<keyword evidence="1" id="KW-0812">Transmembrane</keyword>
<comment type="caution">
    <text evidence="2">The sequence shown here is derived from an EMBL/GenBank/DDBJ whole genome shotgun (WGS) entry which is preliminary data.</text>
</comment>
<reference evidence="2 3" key="1">
    <citation type="journal article" date="2017" name="Gigascience">
        <title>Genome sequence of the small brown planthopper, Laodelphax striatellus.</title>
        <authorList>
            <person name="Zhu J."/>
            <person name="Jiang F."/>
            <person name="Wang X."/>
            <person name="Yang P."/>
            <person name="Bao Y."/>
            <person name="Zhao W."/>
            <person name="Wang W."/>
            <person name="Lu H."/>
            <person name="Wang Q."/>
            <person name="Cui N."/>
            <person name="Li J."/>
            <person name="Chen X."/>
            <person name="Luo L."/>
            <person name="Yu J."/>
            <person name="Kang L."/>
            <person name="Cui F."/>
        </authorList>
    </citation>
    <scope>NUCLEOTIDE SEQUENCE [LARGE SCALE GENOMIC DNA]</scope>
    <source>
        <strain evidence="2">Lst14</strain>
    </source>
</reference>
<keyword evidence="1" id="KW-0472">Membrane</keyword>
<feature type="transmembrane region" description="Helical" evidence="1">
    <location>
        <begin position="16"/>
        <end position="35"/>
    </location>
</feature>
<dbReference type="EMBL" id="QKKF02000132">
    <property type="protein sequence ID" value="RZF49273.1"/>
    <property type="molecule type" value="Genomic_DNA"/>
</dbReference>
<keyword evidence="1" id="KW-1133">Transmembrane helix</keyword>
<keyword evidence="3" id="KW-1185">Reference proteome</keyword>
<dbReference type="Proteomes" id="UP000291343">
    <property type="component" value="Unassembled WGS sequence"/>
</dbReference>
<name>A0A482XTD0_LAOST</name>